<reference evidence="1" key="1">
    <citation type="journal article" date="2018" name="Nat. Plants">
        <title>Whole-genome landscape of Medicago truncatula symbiotic genes.</title>
        <authorList>
            <person name="Pecrix Y."/>
            <person name="Gamas P."/>
            <person name="Carrere S."/>
        </authorList>
    </citation>
    <scope>NUCLEOTIDE SEQUENCE</scope>
    <source>
        <tissue evidence="1">Leaves</tissue>
    </source>
</reference>
<dbReference type="Proteomes" id="UP000265566">
    <property type="component" value="Chromosome 7"/>
</dbReference>
<name>A0A396GY54_MEDTR</name>
<dbReference type="EMBL" id="PSQE01000007">
    <property type="protein sequence ID" value="RHN45408.1"/>
    <property type="molecule type" value="Genomic_DNA"/>
</dbReference>
<gene>
    <name evidence="1" type="ORF">MtrunA17_Chr7g0230751</name>
</gene>
<sequence length="54" mass="6293">MVSKTHNYVVIVEVVMCTVQKEKSFTFFLLSSSLCSLLWMDCVQHIKVIIRSNR</sequence>
<proteinExistence type="predicted"/>
<accession>A0A396GY54</accession>
<dbReference type="AlphaFoldDB" id="A0A396GY54"/>
<protein>
    <submittedName>
        <fullName evidence="1">Uncharacterized protein</fullName>
    </submittedName>
</protein>
<evidence type="ECO:0000313" key="1">
    <source>
        <dbReference type="EMBL" id="RHN45408.1"/>
    </source>
</evidence>
<dbReference type="Gramene" id="rna39731">
    <property type="protein sequence ID" value="RHN45408.1"/>
    <property type="gene ID" value="gene39731"/>
</dbReference>
<organism evidence="1">
    <name type="scientific">Medicago truncatula</name>
    <name type="common">Barrel medic</name>
    <name type="synonym">Medicago tribuloides</name>
    <dbReference type="NCBI Taxonomy" id="3880"/>
    <lineage>
        <taxon>Eukaryota</taxon>
        <taxon>Viridiplantae</taxon>
        <taxon>Streptophyta</taxon>
        <taxon>Embryophyta</taxon>
        <taxon>Tracheophyta</taxon>
        <taxon>Spermatophyta</taxon>
        <taxon>Magnoliopsida</taxon>
        <taxon>eudicotyledons</taxon>
        <taxon>Gunneridae</taxon>
        <taxon>Pentapetalae</taxon>
        <taxon>rosids</taxon>
        <taxon>fabids</taxon>
        <taxon>Fabales</taxon>
        <taxon>Fabaceae</taxon>
        <taxon>Papilionoideae</taxon>
        <taxon>50 kb inversion clade</taxon>
        <taxon>NPAAA clade</taxon>
        <taxon>Hologalegina</taxon>
        <taxon>IRL clade</taxon>
        <taxon>Trifolieae</taxon>
        <taxon>Medicago</taxon>
    </lineage>
</organism>
<comment type="caution">
    <text evidence="1">The sequence shown here is derived from an EMBL/GenBank/DDBJ whole genome shotgun (WGS) entry which is preliminary data.</text>
</comment>